<keyword evidence="2" id="KW-0812">Transmembrane</keyword>
<feature type="transmembrane region" description="Helical" evidence="2">
    <location>
        <begin position="134"/>
        <end position="159"/>
    </location>
</feature>
<evidence type="ECO:0000256" key="1">
    <source>
        <dbReference type="SAM" id="MobiDB-lite"/>
    </source>
</evidence>
<gene>
    <name evidence="3" type="ORF">SCA03_38170</name>
</gene>
<proteinExistence type="predicted"/>
<name>A0A4Y3R0Q1_STRCI</name>
<evidence type="ECO:0000313" key="3">
    <source>
        <dbReference type="EMBL" id="GEB51266.1"/>
    </source>
</evidence>
<dbReference type="Proteomes" id="UP000319210">
    <property type="component" value="Unassembled WGS sequence"/>
</dbReference>
<accession>A0A4Y3R0Q1</accession>
<feature type="compositionally biased region" description="Basic and acidic residues" evidence="1">
    <location>
        <begin position="218"/>
        <end position="228"/>
    </location>
</feature>
<evidence type="ECO:0000256" key="2">
    <source>
        <dbReference type="SAM" id="Phobius"/>
    </source>
</evidence>
<feature type="region of interest" description="Disordered" evidence="1">
    <location>
        <begin position="24"/>
        <end position="43"/>
    </location>
</feature>
<protein>
    <submittedName>
        <fullName evidence="3">Membrane protein</fullName>
    </submittedName>
</protein>
<dbReference type="EMBL" id="BJMM01000019">
    <property type="protein sequence ID" value="GEB51266.1"/>
    <property type="molecule type" value="Genomic_DNA"/>
</dbReference>
<keyword evidence="2" id="KW-0472">Membrane</keyword>
<dbReference type="RefSeq" id="WP_051846812.1">
    <property type="nucleotide sequence ID" value="NZ_BJMM01000019.1"/>
</dbReference>
<keyword evidence="2" id="KW-1133">Transmembrane helix</keyword>
<organism evidence="3 4">
    <name type="scientific">Streptomyces cacaoi</name>
    <dbReference type="NCBI Taxonomy" id="1898"/>
    <lineage>
        <taxon>Bacteria</taxon>
        <taxon>Bacillati</taxon>
        <taxon>Actinomycetota</taxon>
        <taxon>Actinomycetes</taxon>
        <taxon>Kitasatosporales</taxon>
        <taxon>Streptomycetaceae</taxon>
        <taxon>Streptomyces</taxon>
    </lineage>
</organism>
<sequence length="239" mass="24813">MSSRTQRLLARDRAAFERVLDRALDEADARDEPPHTGAEPGRDAALRAEALASAERIAAPAGREYAAYLRLRTAAEKRAARRTRPKASSSRGVSAVLAVLAPTVSGAAAVLFLLIGGVFQLAGGLKELGESLVVAGWVAAAVAALALIAAMAGLLFVALRNRTAGKRAQSLARALERARGEWETALLERGIVPFVAQQRGSGRPPGRAGEQGPGRAAEPGHHEERPASRPDGGAGEAAG</sequence>
<keyword evidence="4" id="KW-1185">Reference proteome</keyword>
<dbReference type="AlphaFoldDB" id="A0A4Y3R0Q1"/>
<feature type="transmembrane region" description="Helical" evidence="2">
    <location>
        <begin position="92"/>
        <end position="122"/>
    </location>
</feature>
<feature type="region of interest" description="Disordered" evidence="1">
    <location>
        <begin position="196"/>
        <end position="239"/>
    </location>
</feature>
<dbReference type="OrthoDB" id="3868051at2"/>
<evidence type="ECO:0000313" key="4">
    <source>
        <dbReference type="Proteomes" id="UP000319210"/>
    </source>
</evidence>
<reference evidence="3 4" key="1">
    <citation type="submission" date="2019-06" db="EMBL/GenBank/DDBJ databases">
        <title>Whole genome shotgun sequence of Streptomyces cacaoi subsp. cacaoi NBRC 12748.</title>
        <authorList>
            <person name="Hosoyama A."/>
            <person name="Uohara A."/>
            <person name="Ohji S."/>
            <person name="Ichikawa N."/>
        </authorList>
    </citation>
    <scope>NUCLEOTIDE SEQUENCE [LARGE SCALE GENOMIC DNA]</scope>
    <source>
        <strain evidence="3 4">NBRC 12748</strain>
    </source>
</reference>
<comment type="caution">
    <text evidence="3">The sequence shown here is derived from an EMBL/GenBank/DDBJ whole genome shotgun (WGS) entry which is preliminary data.</text>
</comment>